<keyword evidence="3" id="KW-1185">Reference proteome</keyword>
<evidence type="ECO:0000313" key="2">
    <source>
        <dbReference type="EMBL" id="GAA2139047.1"/>
    </source>
</evidence>
<comment type="caution">
    <text evidence="2">The sequence shown here is derived from an EMBL/GenBank/DDBJ whole genome shotgun (WGS) entry which is preliminary data.</text>
</comment>
<accession>A0ABN2Z9W6</accession>
<dbReference type="RefSeq" id="WP_344292181.1">
    <property type="nucleotide sequence ID" value="NZ_BAAAPF010000203.1"/>
</dbReference>
<dbReference type="InterPro" id="IPR008930">
    <property type="entry name" value="Terpenoid_cyclase/PrenylTrfase"/>
</dbReference>
<dbReference type="SUPFAM" id="SSF48239">
    <property type="entry name" value="Terpenoid cyclases/Protein prenyltransferases"/>
    <property type="match status" value="1"/>
</dbReference>
<dbReference type="CDD" id="cd00688">
    <property type="entry name" value="ISOPREN_C2_like"/>
    <property type="match status" value="1"/>
</dbReference>
<proteinExistence type="predicted"/>
<evidence type="ECO:0000313" key="3">
    <source>
        <dbReference type="Proteomes" id="UP001500443"/>
    </source>
</evidence>
<name>A0ABN2Z9W6_9ACTN</name>
<evidence type="ECO:0008006" key="4">
    <source>
        <dbReference type="Google" id="ProtNLM"/>
    </source>
</evidence>
<reference evidence="2 3" key="1">
    <citation type="journal article" date="2019" name="Int. J. Syst. Evol. Microbiol.">
        <title>The Global Catalogue of Microorganisms (GCM) 10K type strain sequencing project: providing services to taxonomists for standard genome sequencing and annotation.</title>
        <authorList>
            <consortium name="The Broad Institute Genomics Platform"/>
            <consortium name="The Broad Institute Genome Sequencing Center for Infectious Disease"/>
            <person name="Wu L."/>
            <person name="Ma J."/>
        </authorList>
    </citation>
    <scope>NUCLEOTIDE SEQUENCE [LARGE SCALE GENOMIC DNA]</scope>
    <source>
        <strain evidence="2 3">JCM 15481</strain>
    </source>
</reference>
<dbReference type="EMBL" id="BAAAPF010000203">
    <property type="protein sequence ID" value="GAA2139047.1"/>
    <property type="molecule type" value="Genomic_DNA"/>
</dbReference>
<dbReference type="Proteomes" id="UP001500443">
    <property type="component" value="Unassembled WGS sequence"/>
</dbReference>
<feature type="region of interest" description="Disordered" evidence="1">
    <location>
        <begin position="1"/>
        <end position="28"/>
    </location>
</feature>
<gene>
    <name evidence="2" type="ORF">GCM10009802_48870</name>
</gene>
<protein>
    <recommendedName>
        <fullName evidence="4">Squalene cyclase C-terminal domain-containing protein</fullName>
    </recommendedName>
</protein>
<evidence type="ECO:0000256" key="1">
    <source>
        <dbReference type="SAM" id="MobiDB-lite"/>
    </source>
</evidence>
<sequence>MSDRLAGHTAGSVSQSAGVGVDGQRPGAAEARRRVARHLAVQVDGEGALKDRCAGRIIESALLLLLLRKERAAPRVQKELQDYLQQARPKGMLERVVADALSGRPCEVDDLLAGLNRARHGSGARKRLLLDTILSLCGVLPDGTRPDPREVSPRPQAVWTELTLCAATILHAHAHAGNAEAGPAGDTVSGQELLDHQELLVRRLAAFPVRRVWEGNALAHLVALHALHTYRPGCELMRDGIEALTRLRGPDGGVPFIDGQEIFVTSLAAVALAPAPGHERLAARMGRYLASRQHADGGWGYNEATTQTDVDDTARCVELLRMLDAARFRHSIAAGEEYLRARANDAGGFPTYLRGHTSDLDMTAGAVIALPWSRYGDLLRPAVDVLIDAQREDGSFEPSWTLSMSSAILRILDALACVPADETALRRRADEAAAKAVAFLDETRGGDGGWGHVPGKDSDVLSTAQAVGALARHAPQLNLAKPLAYLVDQQHEDGGFRSIADQAGPRPLPFDFPVLADVHVLTALNRLIAHGTA</sequence>
<dbReference type="Gene3D" id="1.50.10.20">
    <property type="match status" value="2"/>
</dbReference>
<organism evidence="2 3">
    <name type="scientific">Streptomyces synnematoformans</name>
    <dbReference type="NCBI Taxonomy" id="415721"/>
    <lineage>
        <taxon>Bacteria</taxon>
        <taxon>Bacillati</taxon>
        <taxon>Actinomycetota</taxon>
        <taxon>Actinomycetes</taxon>
        <taxon>Kitasatosporales</taxon>
        <taxon>Streptomycetaceae</taxon>
        <taxon>Streptomyces</taxon>
    </lineage>
</organism>